<sequence>MHIVFGSVCSRAFFIFPRYSFRDEMSSRFLLSRMERPVAIYAKSSEASIVGFSYSRLKFFFFLFVSGKKNSILWKVPTMCTLWGSSGIKEWQQRRYSCETANKQ</sequence>
<dbReference type="AlphaFoldDB" id="A0A232ET82"/>
<evidence type="ECO:0000313" key="2">
    <source>
        <dbReference type="Proteomes" id="UP000215335"/>
    </source>
</evidence>
<evidence type="ECO:0000313" key="1">
    <source>
        <dbReference type="EMBL" id="OXU21554.1"/>
    </source>
</evidence>
<protein>
    <submittedName>
        <fullName evidence="1">Uncharacterized protein</fullName>
    </submittedName>
</protein>
<dbReference type="Proteomes" id="UP000215335">
    <property type="component" value="Unassembled WGS sequence"/>
</dbReference>
<reference evidence="1 2" key="1">
    <citation type="journal article" date="2017" name="Curr. Biol.">
        <title>The Evolution of Venom by Co-option of Single-Copy Genes.</title>
        <authorList>
            <person name="Martinson E.O."/>
            <person name="Mrinalini"/>
            <person name="Kelkar Y.D."/>
            <person name="Chang C.H."/>
            <person name="Werren J.H."/>
        </authorList>
    </citation>
    <scope>NUCLEOTIDE SEQUENCE [LARGE SCALE GENOMIC DNA]</scope>
    <source>
        <strain evidence="1 2">Alberta</strain>
        <tissue evidence="1">Whole body</tissue>
    </source>
</reference>
<organism evidence="1 2">
    <name type="scientific">Trichomalopsis sarcophagae</name>
    <dbReference type="NCBI Taxonomy" id="543379"/>
    <lineage>
        <taxon>Eukaryota</taxon>
        <taxon>Metazoa</taxon>
        <taxon>Ecdysozoa</taxon>
        <taxon>Arthropoda</taxon>
        <taxon>Hexapoda</taxon>
        <taxon>Insecta</taxon>
        <taxon>Pterygota</taxon>
        <taxon>Neoptera</taxon>
        <taxon>Endopterygota</taxon>
        <taxon>Hymenoptera</taxon>
        <taxon>Apocrita</taxon>
        <taxon>Proctotrupomorpha</taxon>
        <taxon>Chalcidoidea</taxon>
        <taxon>Pteromalidae</taxon>
        <taxon>Pteromalinae</taxon>
        <taxon>Trichomalopsis</taxon>
    </lineage>
</organism>
<keyword evidence="2" id="KW-1185">Reference proteome</keyword>
<proteinExistence type="predicted"/>
<gene>
    <name evidence="1" type="ORF">TSAR_011694</name>
</gene>
<comment type="caution">
    <text evidence="1">The sequence shown here is derived from an EMBL/GenBank/DDBJ whole genome shotgun (WGS) entry which is preliminary data.</text>
</comment>
<dbReference type="EMBL" id="NNAY01002321">
    <property type="protein sequence ID" value="OXU21554.1"/>
    <property type="molecule type" value="Genomic_DNA"/>
</dbReference>
<name>A0A232ET82_9HYME</name>
<accession>A0A232ET82</accession>